<dbReference type="HAMAP" id="MF_01197">
    <property type="entry name" value="SepF"/>
    <property type="match status" value="1"/>
</dbReference>
<evidence type="ECO:0000313" key="7">
    <source>
        <dbReference type="EMBL" id="HIU44254.1"/>
    </source>
</evidence>
<keyword evidence="3 5" id="KW-0131">Cell cycle</keyword>
<feature type="region of interest" description="Disordered" evidence="6">
    <location>
        <begin position="1"/>
        <end position="42"/>
    </location>
</feature>
<comment type="subcellular location">
    <subcellularLocation>
        <location evidence="5">Cytoplasm</location>
    </subcellularLocation>
    <text evidence="5">Localizes to the division site, in a FtsZ-dependent manner.</text>
</comment>
<dbReference type="GO" id="GO:0000917">
    <property type="term" value="P:division septum assembly"/>
    <property type="evidence" value="ECO:0007669"/>
    <property type="project" value="UniProtKB-KW"/>
</dbReference>
<dbReference type="GO" id="GO:0043093">
    <property type="term" value="P:FtsZ-dependent cytokinesis"/>
    <property type="evidence" value="ECO:0007669"/>
    <property type="project" value="UniProtKB-UniRule"/>
</dbReference>
<organism evidence="7 8">
    <name type="scientific">Candidatus Ventrousia excrementavium</name>
    <dbReference type="NCBI Taxonomy" id="2840961"/>
    <lineage>
        <taxon>Bacteria</taxon>
        <taxon>Bacillati</taxon>
        <taxon>Bacillota</taxon>
        <taxon>Clostridia</taxon>
        <taxon>Eubacteriales</taxon>
        <taxon>Clostridiaceae</taxon>
        <taxon>Clostridiaceae incertae sedis</taxon>
        <taxon>Candidatus Ventrousia</taxon>
    </lineage>
</organism>
<feature type="compositionally biased region" description="Basic and acidic residues" evidence="6">
    <location>
        <begin position="1"/>
        <end position="13"/>
    </location>
</feature>
<dbReference type="InterPro" id="IPR023052">
    <property type="entry name" value="Cell_div_SepF"/>
</dbReference>
<comment type="similarity">
    <text evidence="5">Belongs to the SepF family.</text>
</comment>
<evidence type="ECO:0000256" key="3">
    <source>
        <dbReference type="ARBA" id="ARBA00023306"/>
    </source>
</evidence>
<protein>
    <recommendedName>
        <fullName evidence="5">Cell division protein SepF</fullName>
    </recommendedName>
</protein>
<keyword evidence="2 5" id="KW-0717">Septation</keyword>
<keyword evidence="5" id="KW-0963">Cytoplasm</keyword>
<dbReference type="GO" id="GO:0005737">
    <property type="term" value="C:cytoplasm"/>
    <property type="evidence" value="ECO:0007669"/>
    <property type="project" value="UniProtKB-SubCell"/>
</dbReference>
<dbReference type="Gene3D" id="3.30.110.150">
    <property type="entry name" value="SepF-like protein"/>
    <property type="match status" value="1"/>
</dbReference>
<dbReference type="Pfam" id="PF04472">
    <property type="entry name" value="SepF"/>
    <property type="match status" value="1"/>
</dbReference>
<proteinExistence type="inferred from homology"/>
<evidence type="ECO:0000256" key="2">
    <source>
        <dbReference type="ARBA" id="ARBA00023210"/>
    </source>
</evidence>
<evidence type="ECO:0000256" key="4">
    <source>
        <dbReference type="ARBA" id="ARBA00044936"/>
    </source>
</evidence>
<reference evidence="7" key="1">
    <citation type="submission" date="2020-10" db="EMBL/GenBank/DDBJ databases">
        <authorList>
            <person name="Gilroy R."/>
        </authorList>
    </citation>
    <scope>NUCLEOTIDE SEQUENCE</scope>
    <source>
        <strain evidence="7">CHK191-8634</strain>
    </source>
</reference>
<dbReference type="InterPro" id="IPR038594">
    <property type="entry name" value="SepF-like_sf"/>
</dbReference>
<evidence type="ECO:0000313" key="8">
    <source>
        <dbReference type="Proteomes" id="UP000824073"/>
    </source>
</evidence>
<comment type="caution">
    <text evidence="7">The sequence shown here is derived from an EMBL/GenBank/DDBJ whole genome shotgun (WGS) entry which is preliminary data.</text>
</comment>
<dbReference type="InterPro" id="IPR007561">
    <property type="entry name" value="Cell_div_SepF/SepF-rel"/>
</dbReference>
<dbReference type="PANTHER" id="PTHR35798:SF1">
    <property type="entry name" value="CELL DIVISION PROTEIN SEPF"/>
    <property type="match status" value="1"/>
</dbReference>
<dbReference type="AlphaFoldDB" id="A0A9D1S0J3"/>
<keyword evidence="1 5" id="KW-0132">Cell division</keyword>
<accession>A0A9D1S0J3</accession>
<sequence>MSFIEDLKRWARGEDEEDDFEEFEPVSQPRRREPEDEGIASNVTSFRRTSDKVVNINATTQLAVVLVKPEKFENAAEIADHLREKRTVVLNLEQTNKDVARRLVDFLSGVTYAQDGKIKKVANSTFIITPYNVDILGDLIDELENNGLYI</sequence>
<feature type="compositionally biased region" description="Acidic residues" evidence="6">
    <location>
        <begin position="14"/>
        <end position="24"/>
    </location>
</feature>
<name>A0A9D1S0J3_9CLOT</name>
<comment type="function">
    <text evidence="4 5">Cell division protein that is part of the divisome complex and is recruited early to the Z-ring. Probably stimulates Z-ring formation, perhaps through the cross-linking of FtsZ protofilaments. Its function overlaps with FtsA.</text>
</comment>
<evidence type="ECO:0000256" key="5">
    <source>
        <dbReference type="HAMAP-Rule" id="MF_01197"/>
    </source>
</evidence>
<dbReference type="EMBL" id="DVMR01000061">
    <property type="protein sequence ID" value="HIU44254.1"/>
    <property type="molecule type" value="Genomic_DNA"/>
</dbReference>
<comment type="subunit">
    <text evidence="5">Homodimer. Interacts with FtsZ.</text>
</comment>
<dbReference type="Proteomes" id="UP000824073">
    <property type="component" value="Unassembled WGS sequence"/>
</dbReference>
<gene>
    <name evidence="5" type="primary">sepF</name>
    <name evidence="7" type="ORF">IAB67_08175</name>
</gene>
<dbReference type="PANTHER" id="PTHR35798">
    <property type="entry name" value="CELL DIVISION PROTEIN SEPF"/>
    <property type="match status" value="1"/>
</dbReference>
<reference evidence="7" key="2">
    <citation type="journal article" date="2021" name="PeerJ">
        <title>Extensive microbial diversity within the chicken gut microbiome revealed by metagenomics and culture.</title>
        <authorList>
            <person name="Gilroy R."/>
            <person name="Ravi A."/>
            <person name="Getino M."/>
            <person name="Pursley I."/>
            <person name="Horton D.L."/>
            <person name="Alikhan N.F."/>
            <person name="Baker D."/>
            <person name="Gharbi K."/>
            <person name="Hall N."/>
            <person name="Watson M."/>
            <person name="Adriaenssens E.M."/>
            <person name="Foster-Nyarko E."/>
            <person name="Jarju S."/>
            <person name="Secka A."/>
            <person name="Antonio M."/>
            <person name="Oren A."/>
            <person name="Chaudhuri R.R."/>
            <person name="La Ragione R."/>
            <person name="Hildebrand F."/>
            <person name="Pallen M.J."/>
        </authorList>
    </citation>
    <scope>NUCLEOTIDE SEQUENCE</scope>
    <source>
        <strain evidence="7">CHK191-8634</strain>
    </source>
</reference>
<evidence type="ECO:0000256" key="6">
    <source>
        <dbReference type="SAM" id="MobiDB-lite"/>
    </source>
</evidence>
<evidence type="ECO:0000256" key="1">
    <source>
        <dbReference type="ARBA" id="ARBA00022618"/>
    </source>
</evidence>